<dbReference type="Proteomes" id="UP000193689">
    <property type="component" value="Unassembled WGS sequence"/>
</dbReference>
<gene>
    <name evidence="3" type="ORF">BCR38DRAFT_456247</name>
</gene>
<dbReference type="GeneID" id="63778106"/>
<keyword evidence="1" id="KW-0732">Signal</keyword>
<dbReference type="OrthoDB" id="413885at2759"/>
<dbReference type="Pfam" id="PF16010">
    <property type="entry name" value="CDH-cyt"/>
    <property type="match status" value="1"/>
</dbReference>
<proteinExistence type="predicted"/>
<dbReference type="SUPFAM" id="SSF49344">
    <property type="entry name" value="CBD9-like"/>
    <property type="match status" value="1"/>
</dbReference>
<name>A0A1Y2E9F9_9PEZI</name>
<accession>A0A1Y2E9F9</accession>
<feature type="chain" id="PRO_5012237525" description="Cellobiose dehydrogenase-like cytochrome domain-containing protein" evidence="1">
    <location>
        <begin position="23"/>
        <end position="215"/>
    </location>
</feature>
<organism evidence="3 4">
    <name type="scientific">Pseudomassariella vexata</name>
    <dbReference type="NCBI Taxonomy" id="1141098"/>
    <lineage>
        <taxon>Eukaryota</taxon>
        <taxon>Fungi</taxon>
        <taxon>Dikarya</taxon>
        <taxon>Ascomycota</taxon>
        <taxon>Pezizomycotina</taxon>
        <taxon>Sordariomycetes</taxon>
        <taxon>Xylariomycetidae</taxon>
        <taxon>Amphisphaeriales</taxon>
        <taxon>Pseudomassariaceae</taxon>
        <taxon>Pseudomassariella</taxon>
    </lineage>
</organism>
<evidence type="ECO:0000313" key="4">
    <source>
        <dbReference type="Proteomes" id="UP000193689"/>
    </source>
</evidence>
<dbReference type="InParanoid" id="A0A1Y2E9F9"/>
<comment type="caution">
    <text evidence="3">The sequence shown here is derived from an EMBL/GenBank/DDBJ whole genome shotgun (WGS) entry which is preliminary data.</text>
</comment>
<dbReference type="Gene3D" id="2.60.40.1210">
    <property type="entry name" value="Cellobiose dehydrogenase, cytochrome domain"/>
    <property type="match status" value="1"/>
</dbReference>
<protein>
    <recommendedName>
        <fullName evidence="2">Cellobiose dehydrogenase-like cytochrome domain-containing protein</fullName>
    </recommendedName>
</protein>
<evidence type="ECO:0000256" key="1">
    <source>
        <dbReference type="SAM" id="SignalP"/>
    </source>
</evidence>
<keyword evidence="4" id="KW-1185">Reference proteome</keyword>
<sequence>MRWKLSLSYAALLGVFATLTLAADSAVFVDAETGFTFSSYDAPYVIGRTISYRIAVPSGVPTGTPFDTVIQISAPIEVGWAGLAWGGTMTANPLTVGWANGNSAVAASRYATGHVAPTVYPSAIYTVLRIGTHVNGTHWQLTAKCTGCSTNIGSTNRTLSATVSNRLAFAYSKSKPATPSSSSSTFNVHDVANYWNHDFAAAQNAEFAALIAKNQ</sequence>
<dbReference type="PANTHER" id="PTHR47797">
    <property type="entry name" value="DEHYDROGENASE, PUTATIVE (AFU_ORTHOLOGUE AFUA_8G05805)-RELATED"/>
    <property type="match status" value="1"/>
</dbReference>
<dbReference type="RefSeq" id="XP_040718119.1">
    <property type="nucleotide sequence ID" value="XM_040861894.1"/>
</dbReference>
<evidence type="ECO:0000313" key="3">
    <source>
        <dbReference type="EMBL" id="ORY67495.1"/>
    </source>
</evidence>
<dbReference type="CDD" id="cd09630">
    <property type="entry name" value="CDH_like_cytochrome"/>
    <property type="match status" value="1"/>
</dbReference>
<dbReference type="EMBL" id="MCFJ01000004">
    <property type="protein sequence ID" value="ORY67495.1"/>
    <property type="molecule type" value="Genomic_DNA"/>
</dbReference>
<feature type="signal peptide" evidence="1">
    <location>
        <begin position="1"/>
        <end position="22"/>
    </location>
</feature>
<dbReference type="InterPro" id="IPR015920">
    <property type="entry name" value="Cellobiose_DH-like_cyt"/>
</dbReference>
<feature type="domain" description="Cellobiose dehydrogenase-like cytochrome" evidence="2">
    <location>
        <begin position="28"/>
        <end position="208"/>
    </location>
</feature>
<dbReference type="AlphaFoldDB" id="A0A1Y2E9F9"/>
<dbReference type="PANTHER" id="PTHR47797:SF5">
    <property type="entry name" value="CELLOBIOSE DEHYDROGENASE CYTOCHROME DOMAIN-CONTAINING PROTEIN"/>
    <property type="match status" value="1"/>
</dbReference>
<reference evidence="3 4" key="1">
    <citation type="submission" date="2016-07" db="EMBL/GenBank/DDBJ databases">
        <title>Pervasive Adenine N6-methylation of Active Genes in Fungi.</title>
        <authorList>
            <consortium name="DOE Joint Genome Institute"/>
            <person name="Mondo S.J."/>
            <person name="Dannebaum R.O."/>
            <person name="Kuo R.C."/>
            <person name="Labutti K."/>
            <person name="Haridas S."/>
            <person name="Kuo A."/>
            <person name="Salamov A."/>
            <person name="Ahrendt S.R."/>
            <person name="Lipzen A."/>
            <person name="Sullivan W."/>
            <person name="Andreopoulos W.B."/>
            <person name="Clum A."/>
            <person name="Lindquist E."/>
            <person name="Daum C."/>
            <person name="Ramamoorthy G.K."/>
            <person name="Gryganskyi A."/>
            <person name="Culley D."/>
            <person name="Magnuson J.K."/>
            <person name="James T.Y."/>
            <person name="O'Malley M.A."/>
            <person name="Stajich J.E."/>
            <person name="Spatafora J.W."/>
            <person name="Visel A."/>
            <person name="Grigoriev I.V."/>
        </authorList>
    </citation>
    <scope>NUCLEOTIDE SEQUENCE [LARGE SCALE GENOMIC DNA]</scope>
    <source>
        <strain evidence="3 4">CBS 129021</strain>
    </source>
</reference>
<evidence type="ECO:0000259" key="2">
    <source>
        <dbReference type="Pfam" id="PF16010"/>
    </source>
</evidence>